<comment type="function">
    <text evidence="4">One of the primary rRNA binding proteins, it binds directly to 16S rRNA where it helps nucleate assembly of the platform of the 30S subunit by binding and bridging several RNA helices of the 16S rRNA.</text>
</comment>
<dbReference type="GO" id="GO:0003735">
    <property type="term" value="F:structural constituent of ribosome"/>
    <property type="evidence" value="ECO:0007669"/>
    <property type="project" value="InterPro"/>
</dbReference>
<comment type="subunit">
    <text evidence="3 4">Part of the 30S ribosomal subunit. Forms a bridge to the 50S subunit in the 70S ribosome, contacting the 23S rRNA.</text>
</comment>
<proteinExistence type="inferred from homology"/>
<keyword evidence="1 4" id="KW-0689">Ribosomal protein</keyword>
<comment type="function">
    <text evidence="4">Forms an intersubunit bridge (bridge B4) with the 23S rRNA of the 50S subunit in the ribosome.</text>
</comment>
<evidence type="ECO:0000256" key="1">
    <source>
        <dbReference type="ARBA" id="ARBA00022980"/>
    </source>
</evidence>
<comment type="similarity">
    <text evidence="4 5">Belongs to the universal ribosomal protein uS15 family.</text>
</comment>
<keyword evidence="7" id="KW-1185">Reference proteome</keyword>
<dbReference type="PANTHER" id="PTHR23321">
    <property type="entry name" value="RIBOSOMAL PROTEIN S15, BACTERIAL AND ORGANELLAR"/>
    <property type="match status" value="1"/>
</dbReference>
<dbReference type="SMART" id="SM01387">
    <property type="entry name" value="Ribosomal_S15"/>
    <property type="match status" value="1"/>
</dbReference>
<evidence type="ECO:0000313" key="6">
    <source>
        <dbReference type="EMBL" id="EES52834.1"/>
    </source>
</evidence>
<dbReference type="Gene3D" id="6.10.250.3130">
    <property type="match status" value="1"/>
</dbReference>
<organism evidence="6 7">
    <name type="scientific">Leptospirillum ferrodiazotrophum</name>
    <dbReference type="NCBI Taxonomy" id="412449"/>
    <lineage>
        <taxon>Bacteria</taxon>
        <taxon>Pseudomonadati</taxon>
        <taxon>Nitrospirota</taxon>
        <taxon>Nitrospiria</taxon>
        <taxon>Nitrospirales</taxon>
        <taxon>Nitrospiraceae</taxon>
        <taxon>Leptospirillum</taxon>
    </lineage>
</organism>
<dbReference type="Proteomes" id="UP000009374">
    <property type="component" value="Unassembled WGS sequence"/>
</dbReference>
<dbReference type="GO" id="GO:0019843">
    <property type="term" value="F:rRNA binding"/>
    <property type="evidence" value="ECO:0007669"/>
    <property type="project" value="UniProtKB-UniRule"/>
</dbReference>
<keyword evidence="4" id="KW-0694">RNA-binding</keyword>
<dbReference type="PANTHER" id="PTHR23321:SF26">
    <property type="entry name" value="SMALL RIBOSOMAL SUBUNIT PROTEIN US15M"/>
    <property type="match status" value="1"/>
</dbReference>
<protein>
    <recommendedName>
        <fullName evidence="4">Small ribosomal subunit protein uS15</fullName>
    </recommendedName>
</protein>
<dbReference type="EMBL" id="GG693873">
    <property type="protein sequence ID" value="EES52834.1"/>
    <property type="molecule type" value="Genomic_DNA"/>
</dbReference>
<evidence type="ECO:0000256" key="2">
    <source>
        <dbReference type="ARBA" id="ARBA00023274"/>
    </source>
</evidence>
<dbReference type="Pfam" id="PF00312">
    <property type="entry name" value="Ribosomal_S15"/>
    <property type="match status" value="1"/>
</dbReference>
<dbReference type="InterPro" id="IPR005290">
    <property type="entry name" value="Ribosomal_uS15_bac-type"/>
</dbReference>
<dbReference type="AlphaFoldDB" id="C6HXK5"/>
<reference evidence="6 7" key="1">
    <citation type="journal article" date="2009" name="Appl. Environ. Microbiol.">
        <title>Community genomic and proteomic analyses of chemoautotrophic iron-oxidizing "Leptospirillum rubarum" (Group II) and "Leptospirillum ferrodiazotrophum" (Group III) bacteria in acid mine drainage biofilms.</title>
        <authorList>
            <person name="Goltsman D.S."/>
            <person name="Denef V.J."/>
            <person name="Singer S.W."/>
            <person name="VerBerkmoes N.C."/>
            <person name="Lefsrud M."/>
            <person name="Mueller R.S."/>
            <person name="Dick G.J."/>
            <person name="Sun C.L."/>
            <person name="Wheeler K.E."/>
            <person name="Zemla A."/>
            <person name="Baker B.J."/>
            <person name="Hauser L."/>
            <person name="Land M."/>
            <person name="Shah M.B."/>
            <person name="Thelen M.P."/>
            <person name="Hettich R.L."/>
            <person name="Banfield J.F."/>
        </authorList>
    </citation>
    <scope>NUCLEOTIDE SEQUENCE [LARGE SCALE GENOMIC DNA]</scope>
</reference>
<dbReference type="GO" id="GO:0006412">
    <property type="term" value="P:translation"/>
    <property type="evidence" value="ECO:0007669"/>
    <property type="project" value="UniProtKB-UniRule"/>
</dbReference>
<dbReference type="NCBIfam" id="TIGR00952">
    <property type="entry name" value="S15_bact"/>
    <property type="match status" value="1"/>
</dbReference>
<name>C6HXK5_9BACT</name>
<keyword evidence="4" id="KW-0699">rRNA-binding</keyword>
<evidence type="ECO:0000313" key="7">
    <source>
        <dbReference type="Proteomes" id="UP000009374"/>
    </source>
</evidence>
<keyword evidence="2 4" id="KW-0687">Ribonucleoprotein</keyword>
<dbReference type="SUPFAM" id="SSF47060">
    <property type="entry name" value="S15/NS1 RNA-binding domain"/>
    <property type="match status" value="1"/>
</dbReference>
<evidence type="ECO:0000256" key="3">
    <source>
        <dbReference type="ARBA" id="ARBA00064542"/>
    </source>
</evidence>
<dbReference type="Gene3D" id="1.10.287.10">
    <property type="entry name" value="S15/NS1, RNA-binding"/>
    <property type="match status" value="1"/>
</dbReference>
<gene>
    <name evidence="4" type="primary">rpsO</name>
    <name evidence="6" type="ORF">UBAL3_92050204</name>
</gene>
<dbReference type="FunFam" id="1.10.287.10:FF:000002">
    <property type="entry name" value="30S ribosomal protein S15"/>
    <property type="match status" value="1"/>
</dbReference>
<sequence>MALSKEKKQEVIESFKISGNDTGSVEVQVAILTERINQLGEHFKKFPKDVHSRRGLLLMVSRRRRHLKYLQSNNPAKYQEIISRLGLRR</sequence>
<dbReference type="InterPro" id="IPR000589">
    <property type="entry name" value="Ribosomal_uS15"/>
</dbReference>
<accession>C6HXK5</accession>
<dbReference type="CDD" id="cd00353">
    <property type="entry name" value="Ribosomal_S15p_S13e"/>
    <property type="match status" value="1"/>
</dbReference>
<evidence type="ECO:0000256" key="5">
    <source>
        <dbReference type="RuleBase" id="RU003919"/>
    </source>
</evidence>
<dbReference type="GO" id="GO:0022627">
    <property type="term" value="C:cytosolic small ribosomal subunit"/>
    <property type="evidence" value="ECO:0007669"/>
    <property type="project" value="TreeGrafter"/>
</dbReference>
<evidence type="ECO:0000256" key="4">
    <source>
        <dbReference type="HAMAP-Rule" id="MF_01343"/>
    </source>
</evidence>
<dbReference type="HAMAP" id="MF_01343_B">
    <property type="entry name" value="Ribosomal_uS15_B"/>
    <property type="match status" value="1"/>
</dbReference>
<dbReference type="InterPro" id="IPR009068">
    <property type="entry name" value="uS15_NS1_RNA-bd_sf"/>
</dbReference>